<sequence>MTDEFSFIWQGQKIPVDKNGYLLNTADWDEALVPHLAEQEGISLTDAHWEVVRFVREFYLEYDTSPAIRALVNAMKQVYGPEKGNSRYLQRLFPRGPAKQATKLAGLPKPAKCL</sequence>
<comment type="similarity">
    <text evidence="3">Belongs to the dsrC/tusE family.</text>
</comment>
<dbReference type="Pfam" id="PF04358">
    <property type="entry name" value="DsrC"/>
    <property type="match status" value="1"/>
</dbReference>
<comment type="subcellular location">
    <subcellularLocation>
        <location evidence="1">Cytoplasm</location>
    </subcellularLocation>
</comment>
<dbReference type="SUPFAM" id="SSF69721">
    <property type="entry name" value="DsrC, the gamma subunit of dissimilatory sulfite reductase"/>
    <property type="match status" value="1"/>
</dbReference>
<keyword evidence="2" id="KW-0963">Cytoplasm</keyword>
<dbReference type="EC" id="2.8.1.-" evidence="3"/>
<accession>A0ABR8LJY2</accession>
<dbReference type="InterPro" id="IPR042072">
    <property type="entry name" value="DsrC-like_C"/>
</dbReference>
<comment type="function">
    <text evidence="3">Part of a sulfur-relay system.</text>
</comment>
<dbReference type="InterPro" id="IPR007453">
    <property type="entry name" value="DsrC/TusE"/>
</dbReference>
<dbReference type="InterPro" id="IPR025526">
    <property type="entry name" value="DsrC-like_dom_sf"/>
</dbReference>
<dbReference type="RefSeq" id="WP_191021880.1">
    <property type="nucleotide sequence ID" value="NZ_JABBXD010000001.1"/>
</dbReference>
<evidence type="ECO:0000256" key="3">
    <source>
        <dbReference type="PIRNR" id="PIRNR006223"/>
    </source>
</evidence>
<dbReference type="EMBL" id="JABBXD010000001">
    <property type="protein sequence ID" value="MBD3584420.1"/>
    <property type="molecule type" value="Genomic_DNA"/>
</dbReference>
<evidence type="ECO:0000256" key="1">
    <source>
        <dbReference type="ARBA" id="ARBA00004496"/>
    </source>
</evidence>
<comment type="caution">
    <text evidence="4">The sequence shown here is derived from an EMBL/GenBank/DDBJ whole genome shotgun (WGS) entry which is preliminary data.</text>
</comment>
<evidence type="ECO:0000313" key="5">
    <source>
        <dbReference type="Proteomes" id="UP000624419"/>
    </source>
</evidence>
<keyword evidence="3" id="KW-0808">Transferase</keyword>
<dbReference type="PANTHER" id="PTHR37010">
    <property type="entry name" value="SULFURTRANSFERASE TUSE"/>
    <property type="match status" value="1"/>
</dbReference>
<organism evidence="4 5">
    <name type="scientific">Salinimonas profundi</name>
    <dbReference type="NCBI Taxonomy" id="2729140"/>
    <lineage>
        <taxon>Bacteria</taxon>
        <taxon>Pseudomonadati</taxon>
        <taxon>Pseudomonadota</taxon>
        <taxon>Gammaproteobacteria</taxon>
        <taxon>Alteromonadales</taxon>
        <taxon>Alteromonadaceae</taxon>
        <taxon>Alteromonas/Salinimonas group</taxon>
        <taxon>Salinimonas</taxon>
    </lineage>
</organism>
<evidence type="ECO:0000256" key="2">
    <source>
        <dbReference type="ARBA" id="ARBA00022490"/>
    </source>
</evidence>
<dbReference type="PIRSF" id="PIRSF006223">
    <property type="entry name" value="DsrC_TusE"/>
    <property type="match status" value="1"/>
</dbReference>
<dbReference type="PANTHER" id="PTHR37010:SF1">
    <property type="entry name" value="SULFURTRANSFERASE TUSE"/>
    <property type="match status" value="1"/>
</dbReference>
<reference evidence="4 5" key="1">
    <citation type="submission" date="2020-04" db="EMBL/GenBank/DDBJ databases">
        <title>Salinimonas sp. HHU 13199.</title>
        <authorList>
            <person name="Cui X."/>
            <person name="Zhang D."/>
        </authorList>
    </citation>
    <scope>NUCLEOTIDE SEQUENCE [LARGE SCALE GENOMIC DNA]</scope>
    <source>
        <strain evidence="4 5">HHU 13199</strain>
    </source>
</reference>
<dbReference type="Proteomes" id="UP000624419">
    <property type="component" value="Unassembled WGS sequence"/>
</dbReference>
<dbReference type="Gene3D" id="1.10.10.370">
    <property type="entry name" value="DsrC-like protein, C-terminal domain"/>
    <property type="match status" value="1"/>
</dbReference>
<dbReference type="Gene3D" id="3.30.1420.10">
    <property type="match status" value="1"/>
</dbReference>
<keyword evidence="5" id="KW-1185">Reference proteome</keyword>
<protein>
    <recommendedName>
        <fullName evidence="3">Sulfurtransferase</fullName>
        <ecNumber evidence="3">2.8.1.-</ecNumber>
    </recommendedName>
</protein>
<name>A0ABR8LJY2_9ALTE</name>
<gene>
    <name evidence="4" type="ORF">HHX48_01560</name>
</gene>
<proteinExistence type="inferred from homology"/>
<dbReference type="InterPro" id="IPR043163">
    <property type="entry name" value="DsrC-like_N"/>
</dbReference>
<evidence type="ECO:0000313" key="4">
    <source>
        <dbReference type="EMBL" id="MBD3584420.1"/>
    </source>
</evidence>
<dbReference type="NCBIfam" id="TIGR03342">
    <property type="entry name" value="dsrC_tusE_dsvC"/>
    <property type="match status" value="1"/>
</dbReference>